<accession>A0ABS9NR01</accession>
<protein>
    <submittedName>
        <fullName evidence="1">Uncharacterized protein</fullName>
    </submittedName>
</protein>
<evidence type="ECO:0000313" key="2">
    <source>
        <dbReference type="Proteomes" id="UP001298424"/>
    </source>
</evidence>
<proteinExistence type="predicted"/>
<sequence>MNNVDFQKYKRFSHALTVRGKLIEIPLRKGEKDAAFIDGITFTINKKDIEHLCKTFCTDDAQ</sequence>
<gene>
    <name evidence="1" type="ORF">MB824_10810</name>
</gene>
<feature type="non-terminal residue" evidence="1">
    <location>
        <position position="62"/>
    </location>
</feature>
<reference evidence="1 2" key="1">
    <citation type="submission" date="2022-02" db="EMBL/GenBank/DDBJ databases">
        <title>Genome sequence data of Kingella unionensis sp. nov. strain CICC 24913 (CCUG 75125).</title>
        <authorList>
            <person name="Xiao M."/>
        </authorList>
    </citation>
    <scope>NUCLEOTIDE SEQUENCE [LARGE SCALE GENOMIC DNA]</scope>
    <source>
        <strain evidence="1 2">CICC 24913</strain>
    </source>
</reference>
<keyword evidence="2" id="KW-1185">Reference proteome</keyword>
<organism evidence="1 2">
    <name type="scientific">Kingella pumchi</name>
    <dbReference type="NCBI Taxonomy" id="2779506"/>
    <lineage>
        <taxon>Bacteria</taxon>
        <taxon>Pseudomonadati</taxon>
        <taxon>Pseudomonadota</taxon>
        <taxon>Betaproteobacteria</taxon>
        <taxon>Neisseriales</taxon>
        <taxon>Neisseriaceae</taxon>
        <taxon>Kingella</taxon>
    </lineage>
</organism>
<evidence type="ECO:0000313" key="1">
    <source>
        <dbReference type="EMBL" id="MCG6504982.1"/>
    </source>
</evidence>
<dbReference type="EMBL" id="JAKOOW010000065">
    <property type="protein sequence ID" value="MCG6504982.1"/>
    <property type="molecule type" value="Genomic_DNA"/>
</dbReference>
<name>A0ABS9NR01_9NEIS</name>
<dbReference type="Proteomes" id="UP001298424">
    <property type="component" value="Unassembled WGS sequence"/>
</dbReference>
<comment type="caution">
    <text evidence="1">The sequence shown here is derived from an EMBL/GenBank/DDBJ whole genome shotgun (WGS) entry which is preliminary data.</text>
</comment>